<comment type="similarity">
    <text evidence="3">Belongs to the RCF1 family.</text>
</comment>
<protein>
    <recommendedName>
        <fullName evidence="11">HIG1 domain-containing protein</fullName>
    </recommendedName>
</protein>
<dbReference type="PANTHER" id="PTHR12297">
    <property type="entry name" value="HYPOXIA-INDUCBILE GENE 1 HIG1 -RELATED"/>
    <property type="match status" value="1"/>
</dbReference>
<keyword evidence="5 10" id="KW-0812">Transmembrane</keyword>
<feature type="transmembrane region" description="Helical" evidence="10">
    <location>
        <begin position="42"/>
        <end position="61"/>
    </location>
</feature>
<comment type="subunit">
    <text evidence="4">Associates with the respiratory chain complex III/complex IV supercomplex.</text>
</comment>
<dbReference type="GO" id="GO:0031966">
    <property type="term" value="C:mitochondrial membrane"/>
    <property type="evidence" value="ECO:0007669"/>
    <property type="project" value="UniProtKB-SubCell"/>
</dbReference>
<gene>
    <name evidence="12" type="ORF">E4U13_003337</name>
</gene>
<feature type="region of interest" description="Disordered" evidence="9">
    <location>
        <begin position="146"/>
        <end position="213"/>
    </location>
</feature>
<evidence type="ECO:0000256" key="4">
    <source>
        <dbReference type="ARBA" id="ARBA00011565"/>
    </source>
</evidence>
<evidence type="ECO:0000259" key="11">
    <source>
        <dbReference type="PROSITE" id="PS51503"/>
    </source>
</evidence>
<evidence type="ECO:0000256" key="3">
    <source>
        <dbReference type="ARBA" id="ARBA00009366"/>
    </source>
</evidence>
<dbReference type="InterPro" id="IPR007667">
    <property type="entry name" value="Hypoxia_induced_domain"/>
</dbReference>
<dbReference type="InterPro" id="IPR050355">
    <property type="entry name" value="RCF1"/>
</dbReference>
<dbReference type="PANTHER" id="PTHR12297:SF3">
    <property type="entry name" value="HIG1 DOMAIN FAMILY MEMBER 1A"/>
    <property type="match status" value="1"/>
</dbReference>
<reference evidence="12 13" key="1">
    <citation type="journal article" date="2020" name="bioRxiv">
        <title>Whole genome comparisons of ergot fungi reveals the divergence and evolution of species within the genus Claviceps are the result of varying mechanisms driving genome evolution and host range expansion.</title>
        <authorList>
            <person name="Wyka S.A."/>
            <person name="Mondo S.J."/>
            <person name="Liu M."/>
            <person name="Dettman J."/>
            <person name="Nalam V."/>
            <person name="Broders K.D."/>
        </authorList>
    </citation>
    <scope>NUCLEOTIDE SEQUENCE [LARGE SCALE GENOMIC DNA]</scope>
    <source>
        <strain evidence="12 13">LM576</strain>
    </source>
</reference>
<evidence type="ECO:0000256" key="1">
    <source>
        <dbReference type="ARBA" id="ARBA00002584"/>
    </source>
</evidence>
<comment type="caution">
    <text evidence="12">The sequence shown here is derived from an EMBL/GenBank/DDBJ whole genome shotgun (WGS) entry which is preliminary data.</text>
</comment>
<organism evidence="12 13">
    <name type="scientific">Claviceps humidiphila</name>
    <dbReference type="NCBI Taxonomy" id="1294629"/>
    <lineage>
        <taxon>Eukaryota</taxon>
        <taxon>Fungi</taxon>
        <taxon>Dikarya</taxon>
        <taxon>Ascomycota</taxon>
        <taxon>Pezizomycotina</taxon>
        <taxon>Sordariomycetes</taxon>
        <taxon>Hypocreomycetidae</taxon>
        <taxon>Hypocreales</taxon>
        <taxon>Clavicipitaceae</taxon>
        <taxon>Claviceps</taxon>
    </lineage>
</organism>
<evidence type="ECO:0000256" key="6">
    <source>
        <dbReference type="ARBA" id="ARBA00022989"/>
    </source>
</evidence>
<keyword evidence="8 10" id="KW-0472">Membrane</keyword>
<evidence type="ECO:0000313" key="12">
    <source>
        <dbReference type="EMBL" id="KAG6114540.1"/>
    </source>
</evidence>
<feature type="compositionally biased region" description="Pro residues" evidence="9">
    <location>
        <begin position="1"/>
        <end position="14"/>
    </location>
</feature>
<feature type="transmembrane region" description="Helical" evidence="10">
    <location>
        <begin position="73"/>
        <end position="94"/>
    </location>
</feature>
<dbReference type="GO" id="GO:0097250">
    <property type="term" value="P:mitochondrial respirasome assembly"/>
    <property type="evidence" value="ECO:0007669"/>
    <property type="project" value="TreeGrafter"/>
</dbReference>
<evidence type="ECO:0000256" key="7">
    <source>
        <dbReference type="ARBA" id="ARBA00023128"/>
    </source>
</evidence>
<accession>A0A9P7Q0P3</accession>
<comment type="subcellular location">
    <subcellularLocation>
        <location evidence="2">Mitochondrion membrane</location>
    </subcellularLocation>
</comment>
<comment type="function">
    <text evidence="1">Cytochrome c oxidase subunit which plays a role in assembly of respiratory supercomplexes.</text>
</comment>
<evidence type="ECO:0000256" key="10">
    <source>
        <dbReference type="SAM" id="Phobius"/>
    </source>
</evidence>
<dbReference type="EMBL" id="SRQM01000260">
    <property type="protein sequence ID" value="KAG6114540.1"/>
    <property type="molecule type" value="Genomic_DNA"/>
</dbReference>
<name>A0A9P7Q0P3_9HYPO</name>
<evidence type="ECO:0000313" key="13">
    <source>
        <dbReference type="Proteomes" id="UP000732380"/>
    </source>
</evidence>
<dbReference type="Gene3D" id="6.10.140.1320">
    <property type="match status" value="1"/>
</dbReference>
<feature type="compositionally biased region" description="Basic and acidic residues" evidence="9">
    <location>
        <begin position="203"/>
        <end position="213"/>
    </location>
</feature>
<feature type="region of interest" description="Disordered" evidence="9">
    <location>
        <begin position="1"/>
        <end position="21"/>
    </location>
</feature>
<evidence type="ECO:0000256" key="5">
    <source>
        <dbReference type="ARBA" id="ARBA00022692"/>
    </source>
</evidence>
<evidence type="ECO:0000256" key="9">
    <source>
        <dbReference type="SAM" id="MobiDB-lite"/>
    </source>
</evidence>
<evidence type="ECO:0000256" key="8">
    <source>
        <dbReference type="ARBA" id="ARBA00023136"/>
    </source>
</evidence>
<dbReference type="PROSITE" id="PS51503">
    <property type="entry name" value="HIG1"/>
    <property type="match status" value="1"/>
</dbReference>
<keyword evidence="7" id="KW-0496">Mitochondrion</keyword>
<sequence length="213" mass="24134">MADGSPPPSMPGPMPSSFGSDEEYIKERPVTKFFRKIKEEPLIPLGMGLTVFAFINAYRAIRRGDSRQANIMFRARIAAQGFTVFAMVAGGFYYDQDRKKSQELRKLQEERDAEEKRQKWIRELEARDREDKLMKETIRDRKKPKTDYAAVIESSKKAEGREPATNAGSVLAKMGRWPQGQEMAEKEAVSKEPALAVTAGQPEEEKKESPKSS</sequence>
<dbReference type="Pfam" id="PF04588">
    <property type="entry name" value="HIG_1_N"/>
    <property type="match status" value="1"/>
</dbReference>
<proteinExistence type="inferred from homology"/>
<keyword evidence="13" id="KW-1185">Reference proteome</keyword>
<keyword evidence="6 10" id="KW-1133">Transmembrane helix</keyword>
<dbReference type="Proteomes" id="UP000732380">
    <property type="component" value="Unassembled WGS sequence"/>
</dbReference>
<evidence type="ECO:0000256" key="2">
    <source>
        <dbReference type="ARBA" id="ARBA00004325"/>
    </source>
</evidence>
<feature type="domain" description="HIG1" evidence="11">
    <location>
        <begin position="14"/>
        <end position="105"/>
    </location>
</feature>
<dbReference type="AlphaFoldDB" id="A0A9P7Q0P3"/>